<comment type="caution">
    <text evidence="1">The sequence shown here is derived from an EMBL/GenBank/DDBJ whole genome shotgun (WGS) entry which is preliminary data.</text>
</comment>
<dbReference type="AlphaFoldDB" id="A0AB38I4K1"/>
<dbReference type="EMBL" id="SIMR01000001">
    <property type="protein sequence ID" value="TBC15619.1"/>
    <property type="molecule type" value="Genomic_DNA"/>
</dbReference>
<name>A0AB38I4K1_9HYPH</name>
<evidence type="ECO:0000313" key="2">
    <source>
        <dbReference type="Proteomes" id="UP000294215"/>
    </source>
</evidence>
<evidence type="ECO:0000313" key="1">
    <source>
        <dbReference type="EMBL" id="TBC15619.1"/>
    </source>
</evidence>
<sequence length="166" mass="18800">MKHMKSQRVARLEALSVTSRAEGIYRRIAEASRRLEFRSIGARRRATVALYLRSVVECAAGEKVQSVRHFYRQLEFSALANGCPGILPSESTFRRHVRFQRRADGHGEGLTLEDVAAAEQWWCEEDSTGSFWPLQRLMIKAGRTRRAERLKLSKKPASEAARLAGA</sequence>
<protein>
    <submittedName>
        <fullName evidence="1">Uncharacterized protein</fullName>
    </submittedName>
</protein>
<reference evidence="1 2" key="1">
    <citation type="submission" date="2019-02" db="EMBL/GenBank/DDBJ databases">
        <title>The genomic architecture of introgression among sibling species of bacteria.</title>
        <authorList>
            <person name="Cavassim M.I.A."/>
            <person name="Moeskjaer S."/>
            <person name="Moslemi C."/>
            <person name="Fields B."/>
            <person name="Bachmann A."/>
            <person name="Vilhjalmsson B."/>
            <person name="Schierup M.H."/>
            <person name="Young J.P.W."/>
            <person name="Andersen S.U."/>
        </authorList>
    </citation>
    <scope>NUCLEOTIDE SEQUENCE [LARGE SCALE GENOMIC DNA]</scope>
    <source>
        <strain evidence="1 2">SM92</strain>
    </source>
</reference>
<organism evidence="1 2">
    <name type="scientific">Rhizobium ruizarguesonis</name>
    <dbReference type="NCBI Taxonomy" id="2081791"/>
    <lineage>
        <taxon>Bacteria</taxon>
        <taxon>Pseudomonadati</taxon>
        <taxon>Pseudomonadota</taxon>
        <taxon>Alphaproteobacteria</taxon>
        <taxon>Hyphomicrobiales</taxon>
        <taxon>Rhizobiaceae</taxon>
        <taxon>Rhizobium/Agrobacterium group</taxon>
        <taxon>Rhizobium</taxon>
    </lineage>
</organism>
<gene>
    <name evidence="1" type="ORF">ELH40_12115</name>
</gene>
<dbReference type="RefSeq" id="WP_130774526.1">
    <property type="nucleotide sequence ID" value="NZ_CP171201.1"/>
</dbReference>
<dbReference type="Proteomes" id="UP000294215">
    <property type="component" value="Unassembled WGS sequence"/>
</dbReference>
<accession>A0AB38I4K1</accession>
<proteinExistence type="predicted"/>